<sequence>MFKIKRLQNSFERKLHEFFMNWKKTTQNFKQWKSNLNFIQLSYEQDQEETRNLLIQQELQVQQSISKFKMLNHNKCDQYDQQRNFSILQSEVEQFTTLVLKGELRDKIIFNNRRSELLMEIYSALEEVQTSSNIIFLEYKMQQLEVNQNQQKILGLVKGQLSNQYIDQICKLYHHKEFWFALEQTYNEMLKQRIFNSNFQKIAKCLYIIKPNCQLYEIIRDLNDKSDDDQIEKTFHQRAIEIAIKEGYQHSLKFHLEQCLYHSWSQEQKSHLIESCLKLSKQFQERDRLYQELQDMKQL</sequence>
<dbReference type="EMBL" id="CAJJDM010000124">
    <property type="protein sequence ID" value="CAD8103590.1"/>
    <property type="molecule type" value="Genomic_DNA"/>
</dbReference>
<dbReference type="Proteomes" id="UP000688137">
    <property type="component" value="Unassembled WGS sequence"/>
</dbReference>
<organism evidence="1 2">
    <name type="scientific">Paramecium primaurelia</name>
    <dbReference type="NCBI Taxonomy" id="5886"/>
    <lineage>
        <taxon>Eukaryota</taxon>
        <taxon>Sar</taxon>
        <taxon>Alveolata</taxon>
        <taxon>Ciliophora</taxon>
        <taxon>Intramacronucleata</taxon>
        <taxon>Oligohymenophorea</taxon>
        <taxon>Peniculida</taxon>
        <taxon>Parameciidae</taxon>
        <taxon>Paramecium</taxon>
    </lineage>
</organism>
<keyword evidence="2" id="KW-1185">Reference proteome</keyword>
<evidence type="ECO:0000313" key="2">
    <source>
        <dbReference type="Proteomes" id="UP000688137"/>
    </source>
</evidence>
<name>A0A8S1PK95_PARPR</name>
<protein>
    <submittedName>
        <fullName evidence="1">Uncharacterized protein</fullName>
    </submittedName>
</protein>
<dbReference type="OMA" id="YIDQICK"/>
<dbReference type="AlphaFoldDB" id="A0A8S1PK95"/>
<gene>
    <name evidence="1" type="ORF">PPRIM_AZ9-3.1.T1210124</name>
</gene>
<proteinExistence type="predicted"/>
<accession>A0A8S1PK95</accession>
<reference evidence="1" key="1">
    <citation type="submission" date="2021-01" db="EMBL/GenBank/DDBJ databases">
        <authorList>
            <consortium name="Genoscope - CEA"/>
            <person name="William W."/>
        </authorList>
    </citation>
    <scope>NUCLEOTIDE SEQUENCE</scope>
</reference>
<evidence type="ECO:0000313" key="1">
    <source>
        <dbReference type="EMBL" id="CAD8103590.1"/>
    </source>
</evidence>
<comment type="caution">
    <text evidence="1">The sequence shown here is derived from an EMBL/GenBank/DDBJ whole genome shotgun (WGS) entry which is preliminary data.</text>
</comment>